<keyword evidence="7 8" id="KW-0472">Membrane</keyword>
<dbReference type="AlphaFoldDB" id="A0A7W9ZIT1"/>
<feature type="region of interest" description="Disordered" evidence="9">
    <location>
        <begin position="1"/>
        <end position="24"/>
    </location>
</feature>
<evidence type="ECO:0000256" key="9">
    <source>
        <dbReference type="SAM" id="MobiDB-lite"/>
    </source>
</evidence>
<feature type="domain" description="ABC transmembrane type-1" evidence="10">
    <location>
        <begin position="207"/>
        <end position="413"/>
    </location>
</feature>
<organism evidence="11 12">
    <name type="scientific">Novispirillum itersonii</name>
    <name type="common">Aquaspirillum itersonii</name>
    <dbReference type="NCBI Taxonomy" id="189"/>
    <lineage>
        <taxon>Bacteria</taxon>
        <taxon>Pseudomonadati</taxon>
        <taxon>Pseudomonadota</taxon>
        <taxon>Alphaproteobacteria</taxon>
        <taxon>Rhodospirillales</taxon>
        <taxon>Novispirillaceae</taxon>
        <taxon>Novispirillum</taxon>
    </lineage>
</organism>
<feature type="transmembrane region" description="Helical" evidence="8">
    <location>
        <begin position="211"/>
        <end position="233"/>
    </location>
</feature>
<dbReference type="SUPFAM" id="SSF161098">
    <property type="entry name" value="MetI-like"/>
    <property type="match status" value="1"/>
</dbReference>
<name>A0A7W9ZIT1_NOVIT</name>
<dbReference type="EMBL" id="JACIIX010000019">
    <property type="protein sequence ID" value="MBB6212271.1"/>
    <property type="molecule type" value="Genomic_DNA"/>
</dbReference>
<comment type="subcellular location">
    <subcellularLocation>
        <location evidence="1 8">Cell membrane</location>
        <topology evidence="1 8">Multi-pass membrane protein</topology>
    </subcellularLocation>
</comment>
<gene>
    <name evidence="11" type="ORF">FHS48_003721</name>
</gene>
<dbReference type="PANTHER" id="PTHR42929">
    <property type="entry name" value="INNER MEMBRANE ABC TRANSPORTER PERMEASE PROTEIN YDCU-RELATED-RELATED"/>
    <property type="match status" value="1"/>
</dbReference>
<accession>A0A7W9ZIT1</accession>
<dbReference type="GO" id="GO:0055085">
    <property type="term" value="P:transmembrane transport"/>
    <property type="evidence" value="ECO:0007669"/>
    <property type="project" value="InterPro"/>
</dbReference>
<dbReference type="PANTHER" id="PTHR42929:SF5">
    <property type="entry name" value="ABC TRANSPORTER PERMEASE PROTEIN"/>
    <property type="match status" value="1"/>
</dbReference>
<evidence type="ECO:0000256" key="1">
    <source>
        <dbReference type="ARBA" id="ARBA00004651"/>
    </source>
</evidence>
<proteinExistence type="inferred from homology"/>
<feature type="transmembrane region" description="Helical" evidence="8">
    <location>
        <begin position="390"/>
        <end position="413"/>
    </location>
</feature>
<comment type="similarity">
    <text evidence="2">Belongs to the binding-protein-dependent transport system permease family. CysTW subfamily.</text>
</comment>
<keyword evidence="4" id="KW-1003">Cell membrane</keyword>
<dbReference type="CDD" id="cd06261">
    <property type="entry name" value="TM_PBP2"/>
    <property type="match status" value="1"/>
</dbReference>
<dbReference type="InterPro" id="IPR035906">
    <property type="entry name" value="MetI-like_sf"/>
</dbReference>
<dbReference type="PROSITE" id="PS50928">
    <property type="entry name" value="ABC_TM1"/>
    <property type="match status" value="1"/>
</dbReference>
<evidence type="ECO:0000256" key="5">
    <source>
        <dbReference type="ARBA" id="ARBA00022692"/>
    </source>
</evidence>
<feature type="transmembrane region" description="Helical" evidence="8">
    <location>
        <begin position="39"/>
        <end position="61"/>
    </location>
</feature>
<dbReference type="Proteomes" id="UP000544872">
    <property type="component" value="Unassembled WGS sequence"/>
</dbReference>
<protein>
    <submittedName>
        <fullName evidence="11">Putative spermidine/putrescine transport system permease protein</fullName>
    </submittedName>
</protein>
<dbReference type="InterPro" id="IPR000515">
    <property type="entry name" value="MetI-like"/>
</dbReference>
<feature type="transmembrane region" description="Helical" evidence="8">
    <location>
        <begin position="349"/>
        <end position="370"/>
    </location>
</feature>
<evidence type="ECO:0000256" key="7">
    <source>
        <dbReference type="ARBA" id="ARBA00023136"/>
    </source>
</evidence>
<feature type="transmembrane region" description="Helical" evidence="8">
    <location>
        <begin position="245"/>
        <end position="265"/>
    </location>
</feature>
<evidence type="ECO:0000256" key="2">
    <source>
        <dbReference type="ARBA" id="ARBA00007069"/>
    </source>
</evidence>
<dbReference type="Gene3D" id="1.10.3720.10">
    <property type="entry name" value="MetI-like"/>
    <property type="match status" value="1"/>
</dbReference>
<evidence type="ECO:0000313" key="11">
    <source>
        <dbReference type="EMBL" id="MBB6212271.1"/>
    </source>
</evidence>
<evidence type="ECO:0000256" key="8">
    <source>
        <dbReference type="RuleBase" id="RU363032"/>
    </source>
</evidence>
<evidence type="ECO:0000256" key="3">
    <source>
        <dbReference type="ARBA" id="ARBA00022448"/>
    </source>
</evidence>
<dbReference type="RefSeq" id="WP_260402574.1">
    <property type="nucleotide sequence ID" value="NZ_JACIIX010000019.1"/>
</dbReference>
<evidence type="ECO:0000256" key="6">
    <source>
        <dbReference type="ARBA" id="ARBA00022989"/>
    </source>
</evidence>
<keyword evidence="3 8" id="KW-0813">Transport</keyword>
<evidence type="ECO:0000256" key="4">
    <source>
        <dbReference type="ARBA" id="ARBA00022475"/>
    </source>
</evidence>
<feature type="transmembrane region" description="Helical" evidence="8">
    <location>
        <begin position="293"/>
        <end position="314"/>
    </location>
</feature>
<keyword evidence="5 8" id="KW-0812">Transmembrane</keyword>
<keyword evidence="12" id="KW-1185">Reference proteome</keyword>
<evidence type="ECO:0000259" key="10">
    <source>
        <dbReference type="PROSITE" id="PS50928"/>
    </source>
</evidence>
<sequence>MTVPASASAAPAPADPAATHDSPAALKQKLRRAERMRKLRAMGLIAPLFFFLLITFVVPIADMLRRSVHDTELSTVWPTVTAAMKGWSDRSTVPDEATFAALAKDLRAAGETKTLAVAARRLNYAVDNGRSLVFGTARRLPVNATNWKETLIGIEPRWGQVETWNAVNQASGPLTSFYLLAALDREKLADGSIIKAPEQNSIYIDILERTFTVSLSVTLLCLVLGFPVAYLLATLPPKHANMMMILVLLPFWTSLLVRTAAWVVLLQEHGIVNEILLALGVIEQPIRMIYNRVGVYIAMTHILLPFMILPLYSVMKGIKPHFMRAATSLGATPTEAFIRIYLPMTLPGIGAGALLTFILALGYYITPALVGGAADQMISFFIAFYTSDTVNWGMASALGAVLLAATLVLYSLYNRLVGISNMRLG</sequence>
<reference evidence="11 12" key="1">
    <citation type="submission" date="2020-08" db="EMBL/GenBank/DDBJ databases">
        <title>Genomic Encyclopedia of Type Strains, Phase IV (KMG-IV): sequencing the most valuable type-strain genomes for metagenomic binning, comparative biology and taxonomic classification.</title>
        <authorList>
            <person name="Goeker M."/>
        </authorList>
    </citation>
    <scope>NUCLEOTIDE SEQUENCE [LARGE SCALE GENOMIC DNA]</scope>
    <source>
        <strain evidence="11 12">DSM 11590</strain>
    </source>
</reference>
<keyword evidence="6 8" id="KW-1133">Transmembrane helix</keyword>
<dbReference type="GO" id="GO:0005886">
    <property type="term" value="C:plasma membrane"/>
    <property type="evidence" value="ECO:0007669"/>
    <property type="project" value="UniProtKB-SubCell"/>
</dbReference>
<evidence type="ECO:0000313" key="12">
    <source>
        <dbReference type="Proteomes" id="UP000544872"/>
    </source>
</evidence>
<comment type="caution">
    <text evidence="11">The sequence shown here is derived from an EMBL/GenBank/DDBJ whole genome shotgun (WGS) entry which is preliminary data.</text>
</comment>
<dbReference type="Pfam" id="PF00528">
    <property type="entry name" value="BPD_transp_1"/>
    <property type="match status" value="1"/>
</dbReference>